<keyword evidence="3" id="KW-1185">Reference proteome</keyword>
<reference evidence="2 3" key="1">
    <citation type="journal article" date="2019" name="BMC Genomics">
        <title>New insights from Opisthorchis felineus genome: update on genomics of the epidemiologically important liver flukes.</title>
        <authorList>
            <person name="Ershov N.I."/>
            <person name="Mordvinov V.A."/>
            <person name="Prokhortchouk E.B."/>
            <person name="Pakharukova M.Y."/>
            <person name="Gunbin K.V."/>
            <person name="Ustyantsev K."/>
            <person name="Genaev M.A."/>
            <person name="Blinov A.G."/>
            <person name="Mazur A."/>
            <person name="Boulygina E."/>
            <person name="Tsygankova S."/>
            <person name="Khrameeva E."/>
            <person name="Chekanov N."/>
            <person name="Fan G."/>
            <person name="Xiao A."/>
            <person name="Zhang H."/>
            <person name="Xu X."/>
            <person name="Yang H."/>
            <person name="Solovyev V."/>
            <person name="Lee S.M."/>
            <person name="Liu X."/>
            <person name="Afonnikov D.A."/>
            <person name="Skryabin K.G."/>
        </authorList>
    </citation>
    <scope>NUCLEOTIDE SEQUENCE [LARGE SCALE GENOMIC DNA]</scope>
    <source>
        <strain evidence="2">AK-0245</strain>
        <tissue evidence="2">Whole organism</tissue>
    </source>
</reference>
<evidence type="ECO:0000313" key="3">
    <source>
        <dbReference type="Proteomes" id="UP000308267"/>
    </source>
</evidence>
<protein>
    <submittedName>
        <fullName evidence="2">Uncharacterized protein</fullName>
    </submittedName>
</protein>
<accession>A0A4S2MIV0</accession>
<comment type="caution">
    <text evidence="2">The sequence shown here is derived from an EMBL/GenBank/DDBJ whole genome shotgun (WGS) entry which is preliminary data.</text>
</comment>
<dbReference type="Proteomes" id="UP000308267">
    <property type="component" value="Unassembled WGS sequence"/>
</dbReference>
<proteinExistence type="predicted"/>
<evidence type="ECO:0000313" key="2">
    <source>
        <dbReference type="EMBL" id="TGZ74207.1"/>
    </source>
</evidence>
<sequence>LTEGAERQYPVYQSENPLIIAIIRDSNICVDIDASLPYTHTETSNLQTPPTTTGALSMPAMPEPELHPKRCLERAGKQVIPIRVEPLRQSYRREENTKVRFLKINTLKREVYEPPFQEFSPACTSESPTGLFPSSSP</sequence>
<organism evidence="2 3">
    <name type="scientific">Opisthorchis felineus</name>
    <dbReference type="NCBI Taxonomy" id="147828"/>
    <lineage>
        <taxon>Eukaryota</taxon>
        <taxon>Metazoa</taxon>
        <taxon>Spiralia</taxon>
        <taxon>Lophotrochozoa</taxon>
        <taxon>Platyhelminthes</taxon>
        <taxon>Trematoda</taxon>
        <taxon>Digenea</taxon>
        <taxon>Opisthorchiida</taxon>
        <taxon>Opisthorchiata</taxon>
        <taxon>Opisthorchiidae</taxon>
        <taxon>Opisthorchis</taxon>
    </lineage>
</organism>
<feature type="region of interest" description="Disordered" evidence="1">
    <location>
        <begin position="40"/>
        <end position="64"/>
    </location>
</feature>
<dbReference type="EMBL" id="SJOL01002045">
    <property type="protein sequence ID" value="TGZ74207.1"/>
    <property type="molecule type" value="Genomic_DNA"/>
</dbReference>
<evidence type="ECO:0000256" key="1">
    <source>
        <dbReference type="SAM" id="MobiDB-lite"/>
    </source>
</evidence>
<feature type="compositionally biased region" description="Polar residues" evidence="1">
    <location>
        <begin position="40"/>
        <end position="55"/>
    </location>
</feature>
<feature type="compositionally biased region" description="Polar residues" evidence="1">
    <location>
        <begin position="122"/>
        <end position="137"/>
    </location>
</feature>
<feature type="region of interest" description="Disordered" evidence="1">
    <location>
        <begin position="118"/>
        <end position="137"/>
    </location>
</feature>
<name>A0A4S2MIV0_OPIFE</name>
<dbReference type="AlphaFoldDB" id="A0A4S2MIV0"/>
<gene>
    <name evidence="2" type="ORF">CRM22_001074</name>
</gene>
<feature type="non-terminal residue" evidence="2">
    <location>
        <position position="1"/>
    </location>
</feature>